<dbReference type="AlphaFoldDB" id="A0AA38PZS0"/>
<dbReference type="EMBL" id="MU801982">
    <property type="protein sequence ID" value="KAJ3984675.1"/>
    <property type="molecule type" value="Genomic_DNA"/>
</dbReference>
<dbReference type="GO" id="GO:0008168">
    <property type="term" value="F:methyltransferase activity"/>
    <property type="evidence" value="ECO:0007669"/>
    <property type="project" value="UniProtKB-KW"/>
</dbReference>
<comment type="caution">
    <text evidence="1">The sequence shown here is derived from an EMBL/GenBank/DDBJ whole genome shotgun (WGS) entry which is preliminary data.</text>
</comment>
<proteinExistence type="predicted"/>
<protein>
    <submittedName>
        <fullName evidence="1">S-adenosyl-L-methionine-dependent methyltransferase</fullName>
    </submittedName>
</protein>
<accession>A0AA38PZS0</accession>
<dbReference type="InterPro" id="IPR029063">
    <property type="entry name" value="SAM-dependent_MTases_sf"/>
</dbReference>
<gene>
    <name evidence="1" type="ORF">F5890DRAFT_1411086</name>
</gene>
<dbReference type="Gene3D" id="3.40.50.150">
    <property type="entry name" value="Vaccinia Virus protein VP39"/>
    <property type="match status" value="1"/>
</dbReference>
<dbReference type="SUPFAM" id="SSF53335">
    <property type="entry name" value="S-adenosyl-L-methionine-dependent methyltransferases"/>
    <property type="match status" value="1"/>
</dbReference>
<evidence type="ECO:0000313" key="2">
    <source>
        <dbReference type="Proteomes" id="UP001163850"/>
    </source>
</evidence>
<keyword evidence="1" id="KW-0489">Methyltransferase</keyword>
<dbReference type="PANTHER" id="PTHR43591">
    <property type="entry name" value="METHYLTRANSFERASE"/>
    <property type="match status" value="1"/>
</dbReference>
<dbReference type="Proteomes" id="UP001163850">
    <property type="component" value="Unassembled WGS sequence"/>
</dbReference>
<name>A0AA38PZS0_9AGAR</name>
<organism evidence="1 2">
    <name type="scientific">Lentinula detonsa</name>
    <dbReference type="NCBI Taxonomy" id="2804962"/>
    <lineage>
        <taxon>Eukaryota</taxon>
        <taxon>Fungi</taxon>
        <taxon>Dikarya</taxon>
        <taxon>Basidiomycota</taxon>
        <taxon>Agaricomycotina</taxon>
        <taxon>Agaricomycetes</taxon>
        <taxon>Agaricomycetidae</taxon>
        <taxon>Agaricales</taxon>
        <taxon>Marasmiineae</taxon>
        <taxon>Omphalotaceae</taxon>
        <taxon>Lentinula</taxon>
    </lineage>
</organism>
<keyword evidence="1" id="KW-0808">Transferase</keyword>
<dbReference type="Pfam" id="PF13489">
    <property type="entry name" value="Methyltransf_23"/>
    <property type="match status" value="1"/>
</dbReference>
<dbReference type="CDD" id="cd02440">
    <property type="entry name" value="AdoMet_MTases"/>
    <property type="match status" value="1"/>
</dbReference>
<sequence length="288" mass="31869">MSAYITEQHSITMEPVSANQNYFNSPNVSQKHDEQPLHVEMARRIGKALLKAYPFNDEQTIVLDFACGTGNSSCYSMREDVWLNSRVLASHVKTIIGVDISQEMVDRYNKRVANQGISEEEMRAVCIPGTLLNDTSVDQEEQNLQLKKLLGGVEFDVAICCMSYHHFPSISSATRTLSSLLKPGGYLYVADVESIPAQSSAHESNNTQQSDIDLEPIFPEGACEAGVVMHKYGFSRDEIKGTFIEAGLAEINEETGQVARFGYEIVTRAFKNGKAVNIFLATGVKPFL</sequence>
<dbReference type="PANTHER" id="PTHR43591:SF110">
    <property type="entry name" value="RHODANESE DOMAIN-CONTAINING PROTEIN"/>
    <property type="match status" value="1"/>
</dbReference>
<evidence type="ECO:0000313" key="1">
    <source>
        <dbReference type="EMBL" id="KAJ3984675.1"/>
    </source>
</evidence>
<reference evidence="1" key="1">
    <citation type="submission" date="2022-08" db="EMBL/GenBank/DDBJ databases">
        <authorList>
            <consortium name="DOE Joint Genome Institute"/>
            <person name="Min B."/>
            <person name="Riley R."/>
            <person name="Sierra-Patev S."/>
            <person name="Naranjo-Ortiz M."/>
            <person name="Looney B."/>
            <person name="Konkel Z."/>
            <person name="Slot J.C."/>
            <person name="Sakamoto Y."/>
            <person name="Steenwyk J.L."/>
            <person name="Rokas A."/>
            <person name="Carro J."/>
            <person name="Camarero S."/>
            <person name="Ferreira P."/>
            <person name="Molpeceres G."/>
            <person name="Ruiz-Duenas F.J."/>
            <person name="Serrano A."/>
            <person name="Henrissat B."/>
            <person name="Drula E."/>
            <person name="Hughes K.W."/>
            <person name="Mata J.L."/>
            <person name="Ishikawa N.K."/>
            <person name="Vargas-Isla R."/>
            <person name="Ushijima S."/>
            <person name="Smith C.A."/>
            <person name="Ahrendt S."/>
            <person name="Andreopoulos W."/>
            <person name="He G."/>
            <person name="Labutti K."/>
            <person name="Lipzen A."/>
            <person name="Ng V."/>
            <person name="Sandor L."/>
            <person name="Barry K."/>
            <person name="Martinez A.T."/>
            <person name="Xiao Y."/>
            <person name="Gibbons J.G."/>
            <person name="Terashima K."/>
            <person name="Hibbett D.S."/>
            <person name="Grigoriev I.V."/>
        </authorList>
    </citation>
    <scope>NUCLEOTIDE SEQUENCE</scope>
    <source>
        <strain evidence="1">TFB7829</strain>
    </source>
</reference>
<dbReference type="GO" id="GO:0032259">
    <property type="term" value="P:methylation"/>
    <property type="evidence" value="ECO:0007669"/>
    <property type="project" value="UniProtKB-KW"/>
</dbReference>